<dbReference type="AlphaFoldDB" id="A0A9P7B3Q3"/>
<feature type="region of interest" description="Disordered" evidence="1">
    <location>
        <begin position="104"/>
        <end position="141"/>
    </location>
</feature>
<feature type="region of interest" description="Disordered" evidence="1">
    <location>
        <begin position="742"/>
        <end position="864"/>
    </location>
</feature>
<feature type="compositionally biased region" description="Pro residues" evidence="1">
    <location>
        <begin position="801"/>
        <end position="817"/>
    </location>
</feature>
<reference evidence="2 3" key="1">
    <citation type="submission" date="2020-11" db="EMBL/GenBank/DDBJ databases">
        <title>Kefir isolates.</title>
        <authorList>
            <person name="Marcisauskas S."/>
            <person name="Kim Y."/>
            <person name="Blasche S."/>
        </authorList>
    </citation>
    <scope>NUCLEOTIDE SEQUENCE [LARGE SCALE GENOMIC DNA]</scope>
    <source>
        <strain evidence="2 3">KR</strain>
    </source>
</reference>
<dbReference type="OrthoDB" id="2527427at2759"/>
<name>A0A9P7B3Q3_RHOMI</name>
<feature type="compositionally biased region" description="Polar residues" evidence="1">
    <location>
        <begin position="657"/>
        <end position="666"/>
    </location>
</feature>
<keyword evidence="3" id="KW-1185">Reference proteome</keyword>
<feature type="region of interest" description="Disordered" evidence="1">
    <location>
        <begin position="655"/>
        <end position="674"/>
    </location>
</feature>
<feature type="compositionally biased region" description="Polar residues" evidence="1">
    <location>
        <begin position="538"/>
        <end position="558"/>
    </location>
</feature>
<evidence type="ECO:0000313" key="3">
    <source>
        <dbReference type="Proteomes" id="UP000777482"/>
    </source>
</evidence>
<feature type="region of interest" description="Disordered" evidence="1">
    <location>
        <begin position="921"/>
        <end position="940"/>
    </location>
</feature>
<evidence type="ECO:0000313" key="2">
    <source>
        <dbReference type="EMBL" id="KAG0657961.1"/>
    </source>
</evidence>
<feature type="compositionally biased region" description="Basic and acidic residues" evidence="1">
    <location>
        <begin position="825"/>
        <end position="842"/>
    </location>
</feature>
<protein>
    <submittedName>
        <fullName evidence="2">Uncharacterized protein</fullName>
    </submittedName>
</protein>
<evidence type="ECO:0000256" key="1">
    <source>
        <dbReference type="SAM" id="MobiDB-lite"/>
    </source>
</evidence>
<sequence length="1271" mass="137086">MHRTKLGTTSVLAKRERQLCGVVANLLETFGAHSSRSLPLIAPDDDFSLQSSARSTSRLQGSRSGEGSQLAHEDLSLLHVGRSHPFACLSSAFTVCQASSGQSRGLFPAPDSSRPAWTASTPPKVLPEPEREAHGSSGALRSLARRSPSLSVFSRAFRRLASGRIDEDQVSGSYDGRSSFATATRIFASPASYSNPPFGPRGLPPQTAQYHGISHFPPYTGPELAIYRPTSFSSGSLRSPVNLVGPFVPGFPEAPRVPSDFPASRMSGKAPQRSVIPPAGAPVAQSEAPSRRRQSQPHVVRQFQSSALSRGSSSSVSGVAPPSAARKEEPRKRRVIVRFPPAVEVDGMATKRSPLSRETREAIEQATRDEYLACVALASDELVSRDRHFDEIRSSSTLPQSLDVYLPGREAWQDVWDDMQESFRAEREPFDDHFLRHLRRHSHDDQLTDSSIWPTRAHARATSLFSSPSDLPPRLRSAVESLRPPAPGHRATASMLPGIPVSYHTPHLGGNAPFSTQAPPASAAISSARVTAPARSASRVSNRTDPTGIASLSASESTAGEVDEPVRRQILAHDESSSARRDEFAMLYTHPDDSPYGDAEVTEPDEDAQDRRAERSSPKRRQPRESTPRDPALELAALATIRDASRAHGCLPLVSPTCPQKSSPESGTIDAIGGLSPRSTTLFFAGQGEPGSLSVSPASPTDACRQLPSPKRQLSAVASDFVPASFSSHLANPVSVAMAPPATELRSSQSSTGRRPLPPLPTAAPPRLATDSRGGRVPQLPRSDPGHRPYPALELIHPQPRRPLPATPMPMSSPSPSPSDGISRMFRDRPFARTSTEHEDSVNRSSLSLDDPLPEQYKPPRSVPRGGLVMTAVVPSDTQGAIASEFDPRKALLGRVTEASPARMGDHRALSALDTAFGRTLGSASRRGDHPPTTVVSAEMGSPSSFDKLLAEHFEGIQAKVLSESAETRAALALLADGLKAVTTKHDTFVAEIKDVLLAQHSSLIDLLRALSLHIDAIPQVVSTAFESDLREKVILDAVRPMSEALPTILEELHALRDLSEQRLPCAPLDDDLGTSASTLVKSVDLTEMLPAQPGARLGSDVVLVSDDALAQSDPKSHPTKARATIVGEKSAVQVRRHDLFFPERRKLTPDKCDLLQESRTSKPHGENKTLGVAPDAAVERENKLGERLRPYFPTDLSLRESPSPGSSEERLFAAANVSEDSDDEPTNCKASKDIFHGDVVPQYAFEEHAYTCGSDGWYSRREGEDVYAFL</sequence>
<feature type="compositionally biased region" description="Low complexity" evidence="1">
    <location>
        <begin position="305"/>
        <end position="324"/>
    </location>
</feature>
<organism evidence="2 3">
    <name type="scientific">Rhodotorula mucilaginosa</name>
    <name type="common">Yeast</name>
    <name type="synonym">Rhodotorula rubra</name>
    <dbReference type="NCBI Taxonomy" id="5537"/>
    <lineage>
        <taxon>Eukaryota</taxon>
        <taxon>Fungi</taxon>
        <taxon>Dikarya</taxon>
        <taxon>Basidiomycota</taxon>
        <taxon>Pucciniomycotina</taxon>
        <taxon>Microbotryomycetes</taxon>
        <taxon>Sporidiobolales</taxon>
        <taxon>Sporidiobolaceae</taxon>
        <taxon>Rhodotorula</taxon>
    </lineage>
</organism>
<gene>
    <name evidence="2" type="ORF">C6P46_006133</name>
</gene>
<feature type="region of interest" description="Disordered" evidence="1">
    <location>
        <begin position="588"/>
        <end position="632"/>
    </location>
</feature>
<proteinExistence type="predicted"/>
<feature type="region of interest" description="Disordered" evidence="1">
    <location>
        <begin position="525"/>
        <end position="566"/>
    </location>
</feature>
<feature type="region of interest" description="Disordered" evidence="1">
    <location>
        <begin position="680"/>
        <end position="711"/>
    </location>
</feature>
<feature type="compositionally biased region" description="Basic and acidic residues" evidence="1">
    <location>
        <begin position="609"/>
        <end position="632"/>
    </location>
</feature>
<feature type="region of interest" description="Disordered" evidence="1">
    <location>
        <begin position="259"/>
        <end position="333"/>
    </location>
</feature>
<comment type="caution">
    <text evidence="2">The sequence shown here is derived from an EMBL/GenBank/DDBJ whole genome shotgun (WGS) entry which is preliminary data.</text>
</comment>
<accession>A0A9P7B3Q3</accession>
<dbReference type="Proteomes" id="UP000777482">
    <property type="component" value="Unassembled WGS sequence"/>
</dbReference>
<dbReference type="EMBL" id="PUHQ01000073">
    <property type="protein sequence ID" value="KAG0657961.1"/>
    <property type="molecule type" value="Genomic_DNA"/>
</dbReference>